<reference evidence="2" key="1">
    <citation type="submission" date="2021-03" db="EMBL/GenBank/DDBJ databases">
        <title>A new species, PO-11, isolated from a karst cave deposit.</title>
        <authorList>
            <person name="Zhaoxiaoyong W."/>
        </authorList>
    </citation>
    <scope>NUCLEOTIDE SEQUENCE</scope>
    <source>
        <strain evidence="2">PO-11</strain>
    </source>
</reference>
<keyword evidence="3" id="KW-1185">Reference proteome</keyword>
<dbReference type="RefSeq" id="WP_207617242.1">
    <property type="nucleotide sequence ID" value="NZ_JAFNLL010000043.1"/>
</dbReference>
<sequence>MTSKERMTISQPEDVLGFIPHVLGYWPADSLVAITMQGNTLGATLRVDLPASGSRSILPLFAARVRDYLAADERADGVLLAVFTDAGWQDGTLLERNMPLLAELQEVLGGGPCVREAWFVGSEYWRSAYCTDAECCPAPGRPVEQIRDSRLNAEMVYRGSNVAAPLFTGMPRGADPRSRGALDSEERHLLQMLRRWRSRRSLDAVLELWCRVLDGPGAPLTPELLGFLRASLRVPAWRDAVAVMAAAGTAAARGGAEAFGYFTATDDEPPLDIPDLAGAGEAAGSETAGPETAGAETAGATDEDAGPLSYGDVLLGLRPDIPDWPRMERLETVLFGLRDAGGGEALAAILTLQGWIHWCKGSGSFAHGHFVRADAEQPGYRLAELLGEVVRRGTICGWARRREAAWRKFGGTAA</sequence>
<proteinExistence type="predicted"/>
<accession>A0A939KPX8</accession>
<comment type="caution">
    <text evidence="2">The sequence shown here is derived from an EMBL/GenBank/DDBJ whole genome shotgun (WGS) entry which is preliminary data.</text>
</comment>
<organism evidence="2 3">
    <name type="scientific">Arthrobacter cavernae</name>
    <dbReference type="NCBI Taxonomy" id="2817681"/>
    <lineage>
        <taxon>Bacteria</taxon>
        <taxon>Bacillati</taxon>
        <taxon>Actinomycetota</taxon>
        <taxon>Actinomycetes</taxon>
        <taxon>Micrococcales</taxon>
        <taxon>Micrococcaceae</taxon>
        <taxon>Arthrobacter</taxon>
    </lineage>
</organism>
<gene>
    <name evidence="2" type="ORF">J1902_15665</name>
</gene>
<evidence type="ECO:0000313" key="3">
    <source>
        <dbReference type="Proteomes" id="UP000664164"/>
    </source>
</evidence>
<dbReference type="Proteomes" id="UP000664164">
    <property type="component" value="Unassembled WGS sequence"/>
</dbReference>
<dbReference type="AlphaFoldDB" id="A0A939KPX8"/>
<name>A0A939KPX8_9MICC</name>
<feature type="compositionally biased region" description="Low complexity" evidence="1">
    <location>
        <begin position="277"/>
        <end position="300"/>
    </location>
</feature>
<protein>
    <submittedName>
        <fullName evidence="2">DUF4192 domain-containing protein</fullName>
    </submittedName>
</protein>
<dbReference type="Pfam" id="PF13830">
    <property type="entry name" value="DUF4192"/>
    <property type="match status" value="2"/>
</dbReference>
<dbReference type="InterPro" id="IPR025447">
    <property type="entry name" value="DUF4192"/>
</dbReference>
<evidence type="ECO:0000256" key="1">
    <source>
        <dbReference type="SAM" id="MobiDB-lite"/>
    </source>
</evidence>
<dbReference type="EMBL" id="JAFNLL010000043">
    <property type="protein sequence ID" value="MBO1269385.1"/>
    <property type="molecule type" value="Genomic_DNA"/>
</dbReference>
<evidence type="ECO:0000313" key="2">
    <source>
        <dbReference type="EMBL" id="MBO1269385.1"/>
    </source>
</evidence>
<feature type="region of interest" description="Disordered" evidence="1">
    <location>
        <begin position="270"/>
        <end position="306"/>
    </location>
</feature>